<keyword evidence="6" id="KW-0175">Coiled coil</keyword>
<evidence type="ECO:0000256" key="5">
    <source>
        <dbReference type="ARBA" id="ARBA00023136"/>
    </source>
</evidence>
<name>A0AAW5N7L2_9BACT</name>
<dbReference type="GO" id="GO:0016020">
    <property type="term" value="C:membrane"/>
    <property type="evidence" value="ECO:0007669"/>
    <property type="project" value="UniProtKB-SubCell"/>
</dbReference>
<keyword evidence="4" id="KW-1133">Transmembrane helix</keyword>
<dbReference type="EMBL" id="JANRHJ010000008">
    <property type="protein sequence ID" value="MCR8873953.1"/>
    <property type="molecule type" value="Genomic_DNA"/>
</dbReference>
<accession>A0AAW5N7L2</accession>
<dbReference type="Proteomes" id="UP001204579">
    <property type="component" value="Unassembled WGS sequence"/>
</dbReference>
<reference evidence="7 8" key="1">
    <citation type="submission" date="2022-08" db="EMBL/GenBank/DDBJ databases">
        <authorList>
            <person name="Zeman M."/>
            <person name="Kubasova T."/>
        </authorList>
    </citation>
    <scope>NUCLEOTIDE SEQUENCE [LARGE SCALE GENOMIC DNA]</scope>
    <source>
        <strain evidence="7 8">ET62</strain>
    </source>
</reference>
<dbReference type="RefSeq" id="WP_235300587.1">
    <property type="nucleotide sequence ID" value="NZ_CALULB010000004.1"/>
</dbReference>
<protein>
    <submittedName>
        <fullName evidence="7">LemA family protein</fullName>
    </submittedName>
</protein>
<organism evidence="7 8">
    <name type="scientific">Phocaeicola barnesiae</name>
    <dbReference type="NCBI Taxonomy" id="376804"/>
    <lineage>
        <taxon>Bacteria</taxon>
        <taxon>Pseudomonadati</taxon>
        <taxon>Bacteroidota</taxon>
        <taxon>Bacteroidia</taxon>
        <taxon>Bacteroidales</taxon>
        <taxon>Bacteroidaceae</taxon>
        <taxon>Phocaeicola</taxon>
    </lineage>
</organism>
<dbReference type="PANTHER" id="PTHR34478:SF2">
    <property type="entry name" value="MEMBRANE PROTEIN"/>
    <property type="match status" value="1"/>
</dbReference>
<sequence length="193" mass="21841">MKKTWIIILAIVAVLVIWCVSTYNSLVTQEETVGNAWSNVENQYQRRSDLIPNLVNTVKGYAAHEKETFQAVVDARAKATQTTISIDDLTPEKMQAYQRAQGEVGSALSRLLAVTENYPDLKANENFKELQAQLEGTENRISVERRNFNEAARTYNTKIRRFPGSIVAGMFGFEKRPYFEAQEGAEKAPEVKF</sequence>
<gene>
    <name evidence="7" type="ORF">NW209_07995</name>
</gene>
<feature type="coiled-coil region" evidence="6">
    <location>
        <begin position="120"/>
        <end position="147"/>
    </location>
</feature>
<dbReference type="SUPFAM" id="SSF140478">
    <property type="entry name" value="LemA-like"/>
    <property type="match status" value="1"/>
</dbReference>
<keyword evidence="8" id="KW-1185">Reference proteome</keyword>
<dbReference type="InterPro" id="IPR007156">
    <property type="entry name" value="MamQ_LemA"/>
</dbReference>
<evidence type="ECO:0000256" key="2">
    <source>
        <dbReference type="ARBA" id="ARBA00008854"/>
    </source>
</evidence>
<evidence type="ECO:0000313" key="7">
    <source>
        <dbReference type="EMBL" id="MCR8873953.1"/>
    </source>
</evidence>
<evidence type="ECO:0000256" key="4">
    <source>
        <dbReference type="ARBA" id="ARBA00022989"/>
    </source>
</evidence>
<dbReference type="AlphaFoldDB" id="A0AAW5N7L2"/>
<evidence type="ECO:0000256" key="3">
    <source>
        <dbReference type="ARBA" id="ARBA00022692"/>
    </source>
</evidence>
<dbReference type="Gene3D" id="1.20.1440.20">
    <property type="entry name" value="LemA-like domain"/>
    <property type="match status" value="1"/>
</dbReference>
<comment type="caution">
    <text evidence="7">The sequence shown here is derived from an EMBL/GenBank/DDBJ whole genome shotgun (WGS) entry which is preliminary data.</text>
</comment>
<evidence type="ECO:0000313" key="8">
    <source>
        <dbReference type="Proteomes" id="UP001204579"/>
    </source>
</evidence>
<evidence type="ECO:0000256" key="6">
    <source>
        <dbReference type="SAM" id="Coils"/>
    </source>
</evidence>
<dbReference type="PANTHER" id="PTHR34478">
    <property type="entry name" value="PROTEIN LEMA"/>
    <property type="match status" value="1"/>
</dbReference>
<keyword evidence="5" id="KW-0472">Membrane</keyword>
<comment type="similarity">
    <text evidence="2">Belongs to the LemA family.</text>
</comment>
<proteinExistence type="inferred from homology"/>
<dbReference type="Pfam" id="PF04011">
    <property type="entry name" value="LemA"/>
    <property type="match status" value="1"/>
</dbReference>
<keyword evidence="3" id="KW-0812">Transmembrane</keyword>
<dbReference type="InterPro" id="IPR023353">
    <property type="entry name" value="LemA-like_dom_sf"/>
</dbReference>
<comment type="subcellular location">
    <subcellularLocation>
        <location evidence="1">Membrane</location>
        <topology evidence="1">Single-pass membrane protein</topology>
    </subcellularLocation>
</comment>
<evidence type="ECO:0000256" key="1">
    <source>
        <dbReference type="ARBA" id="ARBA00004167"/>
    </source>
</evidence>